<reference evidence="1" key="1">
    <citation type="submission" date="2024-02" db="EMBL/GenBank/DDBJ databases">
        <authorList>
            <consortium name="ELIXIR-Norway"/>
            <consortium name="Elixir Norway"/>
        </authorList>
    </citation>
    <scope>NUCLEOTIDE SEQUENCE</scope>
</reference>
<evidence type="ECO:0000313" key="2">
    <source>
        <dbReference type="Proteomes" id="UP001497512"/>
    </source>
</evidence>
<organism evidence="1 2">
    <name type="scientific">Sphagnum troendelagicum</name>
    <dbReference type="NCBI Taxonomy" id="128251"/>
    <lineage>
        <taxon>Eukaryota</taxon>
        <taxon>Viridiplantae</taxon>
        <taxon>Streptophyta</taxon>
        <taxon>Embryophyta</taxon>
        <taxon>Bryophyta</taxon>
        <taxon>Sphagnophytina</taxon>
        <taxon>Sphagnopsida</taxon>
        <taxon>Sphagnales</taxon>
        <taxon>Sphagnaceae</taxon>
        <taxon>Sphagnum</taxon>
    </lineage>
</organism>
<name>A0ABP0V3G5_9BRYO</name>
<dbReference type="Proteomes" id="UP001497512">
    <property type="component" value="Chromosome 9"/>
</dbReference>
<dbReference type="EMBL" id="OZ019901">
    <property type="protein sequence ID" value="CAK9236992.1"/>
    <property type="molecule type" value="Genomic_DNA"/>
</dbReference>
<evidence type="ECO:0000313" key="1">
    <source>
        <dbReference type="EMBL" id="CAK9236992.1"/>
    </source>
</evidence>
<keyword evidence="2" id="KW-1185">Reference proteome</keyword>
<gene>
    <name evidence="1" type="ORF">CSSPTR1EN2_LOCUS23392</name>
</gene>
<accession>A0ABP0V3G5</accession>
<proteinExistence type="predicted"/>
<protein>
    <submittedName>
        <fullName evidence="1">Uncharacterized protein</fullName>
    </submittedName>
</protein>
<sequence>MTMKEEWKEALDTLRNEDKWRIAELPDGQIDSYGSTAIHGTMAKVIMGSHYDPSKKAGCSPPANSFWPLGHPIPLPHFTYEAGGAGIQLQHNYNLLCYKKTLENLVTSSSSLKKEAKSQVVKQVARAVWMLTKMDDGRVLLTMQEQPFVLEHMTNHHLRLAIVDKSNSLQKTANGVWAQFMEQHVLDTVYEEDGEGCDQTPISITCSPACTPITFTQLLKQTPNQVVSFKHLRHVHNITPWQKMIAFFDNKIKATIHHVSYV</sequence>